<feature type="signal peptide" evidence="3">
    <location>
        <begin position="1"/>
        <end position="28"/>
    </location>
</feature>
<dbReference type="InterPro" id="IPR011330">
    <property type="entry name" value="Glyco_hydro/deAcase_b/a-brl"/>
</dbReference>
<dbReference type="InterPro" id="IPR002509">
    <property type="entry name" value="NODB_dom"/>
</dbReference>
<protein>
    <submittedName>
        <fullName evidence="5">Peptidoglycan/xylan/chitin deacetylase, PgdA/CDA1 family</fullName>
    </submittedName>
</protein>
<gene>
    <name evidence="5" type="ORF">SAMN04244572_00337</name>
</gene>
<evidence type="ECO:0000259" key="4">
    <source>
        <dbReference type="PROSITE" id="PS51677"/>
    </source>
</evidence>
<keyword evidence="2" id="KW-0378">Hydrolase</keyword>
<dbReference type="GO" id="GO:0016810">
    <property type="term" value="F:hydrolase activity, acting on carbon-nitrogen (but not peptide) bonds"/>
    <property type="evidence" value="ECO:0007669"/>
    <property type="project" value="InterPro"/>
</dbReference>
<reference evidence="5 6" key="1">
    <citation type="submission" date="2016-10" db="EMBL/GenBank/DDBJ databases">
        <authorList>
            <person name="de Groot N.N."/>
        </authorList>
    </citation>
    <scope>NUCLEOTIDE SEQUENCE [LARGE SCALE GENOMIC DNA]</scope>
    <source>
        <strain evidence="5 6">DSM 373</strain>
    </source>
</reference>
<dbReference type="CDD" id="cd10917">
    <property type="entry name" value="CE4_NodB_like_6s_7s"/>
    <property type="match status" value="1"/>
</dbReference>
<dbReference type="Proteomes" id="UP000199250">
    <property type="component" value="Unassembled WGS sequence"/>
</dbReference>
<sequence>MKRSRATVAGQAWLAGALLSLLAAGVSAAGPAKLASYDRTLWPESLDSPQRFDRASRQEILALVRIIERTPLADAAAIQTFTGVKTPNAEGVARWLEETRRRLLANYRAASRGCDGAAAYPPAADWPALALLAGRAAEDTAIQTWRQAAEGFHTTYLYEQVRLAALFPRITSEIARLDDSELTGFELPDRQFVLSFDDGPSGNDETERLLHWLRERGTGAFFFVLGENLERRLGKESAAALGERYQGQCLASHGYSHVPHQKLAGWQDSLEKTARLIARVQPAGPAGGAWFRPPYGQRNAEQIAYLKARDGRVVLWNIDSQDWNAKLQPAAMQDRLITLMLLWRRGILLFHDIHPKARTALPGIGAFMEKSGLSMVGCGEVQARTEHLTKAMPSLANHIDETRVSKLRTQVEAMPR</sequence>
<dbReference type="SUPFAM" id="SSF88713">
    <property type="entry name" value="Glycoside hydrolase/deacetylase"/>
    <property type="match status" value="1"/>
</dbReference>
<evidence type="ECO:0000256" key="2">
    <source>
        <dbReference type="ARBA" id="ARBA00022801"/>
    </source>
</evidence>
<feature type="domain" description="NodB homology" evidence="4">
    <location>
        <begin position="190"/>
        <end position="381"/>
    </location>
</feature>
<dbReference type="GO" id="GO:0005975">
    <property type="term" value="P:carbohydrate metabolic process"/>
    <property type="evidence" value="ECO:0007669"/>
    <property type="project" value="InterPro"/>
</dbReference>
<dbReference type="RefSeq" id="WP_090729412.1">
    <property type="nucleotide sequence ID" value="NZ_FNYQ01000003.1"/>
</dbReference>
<dbReference type="OrthoDB" id="9816280at2"/>
<dbReference type="Gene3D" id="3.20.20.370">
    <property type="entry name" value="Glycoside hydrolase/deacetylase"/>
    <property type="match status" value="1"/>
</dbReference>
<dbReference type="AlphaFoldDB" id="A0A1H6QYK7"/>
<keyword evidence="3" id="KW-0732">Signal</keyword>
<evidence type="ECO:0000313" key="6">
    <source>
        <dbReference type="Proteomes" id="UP000199250"/>
    </source>
</evidence>
<feature type="chain" id="PRO_5011794416" evidence="3">
    <location>
        <begin position="29"/>
        <end position="416"/>
    </location>
</feature>
<dbReference type="PANTHER" id="PTHR10587:SF133">
    <property type="entry name" value="CHITIN DEACETYLASE 1-RELATED"/>
    <property type="match status" value="1"/>
</dbReference>
<dbReference type="Pfam" id="PF01522">
    <property type="entry name" value="Polysacc_deac_1"/>
    <property type="match status" value="1"/>
</dbReference>
<keyword evidence="1" id="KW-0479">Metal-binding</keyword>
<evidence type="ECO:0000256" key="1">
    <source>
        <dbReference type="ARBA" id="ARBA00022723"/>
    </source>
</evidence>
<dbReference type="GO" id="GO:0046872">
    <property type="term" value="F:metal ion binding"/>
    <property type="evidence" value="ECO:0007669"/>
    <property type="project" value="UniProtKB-KW"/>
</dbReference>
<accession>A0A1H6QYK7</accession>
<dbReference type="GO" id="GO:0016020">
    <property type="term" value="C:membrane"/>
    <property type="evidence" value="ECO:0007669"/>
    <property type="project" value="TreeGrafter"/>
</dbReference>
<dbReference type="PROSITE" id="PS51677">
    <property type="entry name" value="NODB"/>
    <property type="match status" value="1"/>
</dbReference>
<dbReference type="InterPro" id="IPR050248">
    <property type="entry name" value="Polysacc_deacetylase_ArnD"/>
</dbReference>
<proteinExistence type="predicted"/>
<organism evidence="5 6">
    <name type="scientific">Azotobacter beijerinckii</name>
    <dbReference type="NCBI Taxonomy" id="170623"/>
    <lineage>
        <taxon>Bacteria</taxon>
        <taxon>Pseudomonadati</taxon>
        <taxon>Pseudomonadota</taxon>
        <taxon>Gammaproteobacteria</taxon>
        <taxon>Pseudomonadales</taxon>
        <taxon>Pseudomonadaceae</taxon>
        <taxon>Azotobacter</taxon>
    </lineage>
</organism>
<name>A0A1H6QYK7_9GAMM</name>
<evidence type="ECO:0000256" key="3">
    <source>
        <dbReference type="SAM" id="SignalP"/>
    </source>
</evidence>
<dbReference type="EMBL" id="FNYQ01000003">
    <property type="protein sequence ID" value="SEI45287.1"/>
    <property type="molecule type" value="Genomic_DNA"/>
</dbReference>
<dbReference type="PANTHER" id="PTHR10587">
    <property type="entry name" value="GLYCOSYL TRANSFERASE-RELATED"/>
    <property type="match status" value="1"/>
</dbReference>
<evidence type="ECO:0000313" key="5">
    <source>
        <dbReference type="EMBL" id="SEI45287.1"/>
    </source>
</evidence>